<feature type="compositionally biased region" description="Polar residues" evidence="1">
    <location>
        <begin position="62"/>
        <end position="86"/>
    </location>
</feature>
<name>A0A814Z910_9BILA</name>
<reference evidence="2" key="1">
    <citation type="submission" date="2021-02" db="EMBL/GenBank/DDBJ databases">
        <authorList>
            <person name="Nowell W R."/>
        </authorList>
    </citation>
    <scope>NUCLEOTIDE SEQUENCE</scope>
</reference>
<dbReference type="EMBL" id="CAJNOO010002149">
    <property type="protein sequence ID" value="CAF1240895.1"/>
    <property type="molecule type" value="Genomic_DNA"/>
</dbReference>
<gene>
    <name evidence="2" type="ORF">RFH988_LOCUS26662</name>
</gene>
<feature type="region of interest" description="Disordered" evidence="1">
    <location>
        <begin position="53"/>
        <end position="86"/>
    </location>
</feature>
<dbReference type="AlphaFoldDB" id="A0A814Z910"/>
<dbReference type="OrthoDB" id="10133164at2759"/>
<accession>A0A814Z910</accession>
<feature type="region of interest" description="Disordered" evidence="1">
    <location>
        <begin position="1"/>
        <end position="37"/>
    </location>
</feature>
<proteinExistence type="predicted"/>
<evidence type="ECO:0000313" key="3">
    <source>
        <dbReference type="Proteomes" id="UP000663882"/>
    </source>
</evidence>
<feature type="compositionally biased region" description="Low complexity" evidence="1">
    <location>
        <begin position="22"/>
        <end position="31"/>
    </location>
</feature>
<sequence length="232" mass="26873">MNTDSKRKTSRGRVITCPVRYTPTSPSSSPSQIQNGSSITIDAEQIQQFPINNSRRSEESRVQGTQPSLRVSVDDNTASNTNDYSKSSNNYTDIYELIRKDINDVYVKLDNSLNVNMIKFERRLTKLTNICSAGDFQGQNLLDIPAKNYADYGRQLLRILFTPKELCSSILPSSFNHYAQAMQNKYRISKEKYGEFFKFCLRRKLVDFLCDERKRQKKQYQLHTEGEQEDFT</sequence>
<evidence type="ECO:0000313" key="2">
    <source>
        <dbReference type="EMBL" id="CAF1240895.1"/>
    </source>
</evidence>
<comment type="caution">
    <text evidence="2">The sequence shown here is derived from an EMBL/GenBank/DDBJ whole genome shotgun (WGS) entry which is preliminary data.</text>
</comment>
<evidence type="ECO:0000256" key="1">
    <source>
        <dbReference type="SAM" id="MobiDB-lite"/>
    </source>
</evidence>
<organism evidence="2 3">
    <name type="scientific">Rotaria sordida</name>
    <dbReference type="NCBI Taxonomy" id="392033"/>
    <lineage>
        <taxon>Eukaryota</taxon>
        <taxon>Metazoa</taxon>
        <taxon>Spiralia</taxon>
        <taxon>Gnathifera</taxon>
        <taxon>Rotifera</taxon>
        <taxon>Eurotatoria</taxon>
        <taxon>Bdelloidea</taxon>
        <taxon>Philodinida</taxon>
        <taxon>Philodinidae</taxon>
        <taxon>Rotaria</taxon>
    </lineage>
</organism>
<protein>
    <submittedName>
        <fullName evidence="2">Uncharacterized protein</fullName>
    </submittedName>
</protein>
<dbReference type="Proteomes" id="UP000663882">
    <property type="component" value="Unassembled WGS sequence"/>
</dbReference>